<sequence>MANHSSPGLAVVRRKLHLVRQLCLGENAALVQRRSEIHTHLAGSHQRSRAAHSSHRTKTPHDQRHSTHQVSLRHLDV</sequence>
<dbReference type="EMBL" id="KR029577">
    <property type="protein sequence ID" value="AKH45953.1"/>
    <property type="molecule type" value="Genomic_DNA"/>
</dbReference>
<feature type="compositionally biased region" description="Basic residues" evidence="1">
    <location>
        <begin position="46"/>
        <end position="58"/>
    </location>
</feature>
<reference evidence="2" key="1">
    <citation type="journal article" date="2015" name="Front. Microbiol.">
        <title>Combining genomic sequencing methods to explore viral diversity and reveal potential virus-host interactions.</title>
        <authorList>
            <person name="Chow C.E."/>
            <person name="Winget D.M."/>
            <person name="White R.A.III."/>
            <person name="Hallam S.J."/>
            <person name="Suttle C.A."/>
        </authorList>
    </citation>
    <scope>NUCLEOTIDE SEQUENCE</scope>
    <source>
        <strain evidence="2">Anoxic3_1</strain>
    </source>
</reference>
<reference evidence="2" key="2">
    <citation type="submission" date="2015-03" db="EMBL/GenBank/DDBJ databases">
        <authorList>
            <person name="Chow C.-E.T."/>
            <person name="Winget D.M."/>
            <person name="White R.A.III."/>
            <person name="Hallam S.J."/>
            <person name="Suttle C.A."/>
        </authorList>
    </citation>
    <scope>NUCLEOTIDE SEQUENCE</scope>
    <source>
        <strain evidence="2">Anoxic3_1</strain>
    </source>
</reference>
<feature type="region of interest" description="Disordered" evidence="1">
    <location>
        <begin position="37"/>
        <end position="77"/>
    </location>
</feature>
<proteinExistence type="predicted"/>
<name>A0A0F7L389_9VIRU</name>
<organism evidence="2">
    <name type="scientific">uncultured marine virus</name>
    <dbReference type="NCBI Taxonomy" id="186617"/>
    <lineage>
        <taxon>Viruses</taxon>
        <taxon>environmental samples</taxon>
    </lineage>
</organism>
<accession>A0A0F7L389</accession>
<protein>
    <submittedName>
        <fullName evidence="2">Uncharacterized protein</fullName>
    </submittedName>
</protein>
<evidence type="ECO:0000313" key="2">
    <source>
        <dbReference type="EMBL" id="AKH45953.1"/>
    </source>
</evidence>
<evidence type="ECO:0000256" key="1">
    <source>
        <dbReference type="SAM" id="MobiDB-lite"/>
    </source>
</evidence>